<dbReference type="STRING" id="1531966.A0A0A1T6F9"/>
<dbReference type="OrthoDB" id="16820at2759"/>
<dbReference type="HOGENOM" id="CLU_009665_19_1_1"/>
<proteinExistence type="inferred from homology"/>
<dbReference type="PRINTS" id="PR00420">
    <property type="entry name" value="RNGMNOXGNASE"/>
</dbReference>
<dbReference type="PANTHER" id="PTHR13789:SF147">
    <property type="entry name" value="PUTATIVE (AFU_ORTHOLOGUE AFUA_2G01950)-RELATED"/>
    <property type="match status" value="1"/>
</dbReference>
<keyword evidence="4" id="KW-0560">Oxidoreductase</keyword>
<dbReference type="InterPro" id="IPR050493">
    <property type="entry name" value="FAD-dep_Monooxygenase_BioMet"/>
</dbReference>
<dbReference type="PANTHER" id="PTHR13789">
    <property type="entry name" value="MONOOXYGENASE"/>
    <property type="match status" value="1"/>
</dbReference>
<name>A0A0A1T6F9_9HYPO</name>
<protein>
    <recommendedName>
        <fullName evidence="6">FAD-binding domain-containing protein</fullName>
    </recommendedName>
</protein>
<sequence>MLRETPSNIDTIVVGAGPGGLYTAIELYRQGHSVAVLESRDKLEPVGDFVGIGPSVTKQFEKWPGMMQTYRDSIYRPDLFLLAHDGKQLGGPFHLSEKSDYRPVPISRTTLVQFLYDYAISLGIPVLFSKKVATYGESDDGTRAFVVTESNERFEADLVVAADGIGTKATAITNGKEIKAFSSGQSVYRVTYPTALLKQNSFLSNIYTFGPGQPDYCEVYLSLKGTMIILVSPETTTWLFTHVDTGSAAQESWAKTLSVSDVMATLSETEVEWDRRCLEIIQLTPSGSITDYKLTFRDPNPEWTSKGGRIVKIGDAAHSFIPNSSNGATQAMEDGQSLAACLRLAGKQNISLATRIHTRLRFERTSCAQKNGFKNREKWATNSFDAIRQNPLMAVKSIGRWLSNHDPEQYVYDNWVACLNHLVSGSGFKNTNLPPGYEYEPWTMDELLASGVQDVDSGDWD</sequence>
<organism evidence="7 8">
    <name type="scientific">[Torrubiella] hemipterigena</name>
    <dbReference type="NCBI Taxonomy" id="1531966"/>
    <lineage>
        <taxon>Eukaryota</taxon>
        <taxon>Fungi</taxon>
        <taxon>Dikarya</taxon>
        <taxon>Ascomycota</taxon>
        <taxon>Pezizomycotina</taxon>
        <taxon>Sordariomycetes</taxon>
        <taxon>Hypocreomycetidae</taxon>
        <taxon>Hypocreales</taxon>
        <taxon>Clavicipitaceae</taxon>
        <taxon>Clavicipitaceae incertae sedis</taxon>
        <taxon>'Torrubiella' clade</taxon>
    </lineage>
</organism>
<dbReference type="SUPFAM" id="SSF51905">
    <property type="entry name" value="FAD/NAD(P)-binding domain"/>
    <property type="match status" value="1"/>
</dbReference>
<dbReference type="GO" id="GO:0071949">
    <property type="term" value="F:FAD binding"/>
    <property type="evidence" value="ECO:0007669"/>
    <property type="project" value="InterPro"/>
</dbReference>
<keyword evidence="5" id="KW-0503">Monooxygenase</keyword>
<keyword evidence="2" id="KW-0285">Flavoprotein</keyword>
<evidence type="ECO:0000256" key="2">
    <source>
        <dbReference type="ARBA" id="ARBA00022630"/>
    </source>
</evidence>
<dbReference type="Proteomes" id="UP000039046">
    <property type="component" value="Unassembled WGS sequence"/>
</dbReference>
<evidence type="ECO:0000313" key="7">
    <source>
        <dbReference type="EMBL" id="CEJ90409.1"/>
    </source>
</evidence>
<accession>A0A0A1T6F9</accession>
<keyword evidence="8" id="KW-1185">Reference proteome</keyword>
<gene>
    <name evidence="7" type="ORF">VHEMI06197</name>
</gene>
<dbReference type="AlphaFoldDB" id="A0A0A1T6F9"/>
<comment type="similarity">
    <text evidence="1">Belongs to the paxM FAD-dependent monooxygenase family.</text>
</comment>
<dbReference type="InterPro" id="IPR002938">
    <property type="entry name" value="FAD-bd"/>
</dbReference>
<dbReference type="EMBL" id="CDHN01000003">
    <property type="protein sequence ID" value="CEJ90409.1"/>
    <property type="molecule type" value="Genomic_DNA"/>
</dbReference>
<dbReference type="Gene3D" id="3.50.50.60">
    <property type="entry name" value="FAD/NAD(P)-binding domain"/>
    <property type="match status" value="1"/>
</dbReference>
<dbReference type="GO" id="GO:0004497">
    <property type="term" value="F:monooxygenase activity"/>
    <property type="evidence" value="ECO:0007669"/>
    <property type="project" value="UniProtKB-KW"/>
</dbReference>
<evidence type="ECO:0000256" key="3">
    <source>
        <dbReference type="ARBA" id="ARBA00022827"/>
    </source>
</evidence>
<dbReference type="InterPro" id="IPR036188">
    <property type="entry name" value="FAD/NAD-bd_sf"/>
</dbReference>
<evidence type="ECO:0000259" key="6">
    <source>
        <dbReference type="Pfam" id="PF01494"/>
    </source>
</evidence>
<evidence type="ECO:0000256" key="1">
    <source>
        <dbReference type="ARBA" id="ARBA00007992"/>
    </source>
</evidence>
<dbReference type="Pfam" id="PF01494">
    <property type="entry name" value="FAD_binding_3"/>
    <property type="match status" value="1"/>
</dbReference>
<evidence type="ECO:0000313" key="8">
    <source>
        <dbReference type="Proteomes" id="UP000039046"/>
    </source>
</evidence>
<reference evidence="7 8" key="1">
    <citation type="journal article" date="2015" name="Genome Announc.">
        <title>Draft Genome Sequence and Gene Annotation of the Entomopathogenic Fungus Verticillium hemipterigenum.</title>
        <authorList>
            <person name="Horn F."/>
            <person name="Habel A."/>
            <person name="Scharf D.H."/>
            <person name="Dworschak J."/>
            <person name="Brakhage A.A."/>
            <person name="Guthke R."/>
            <person name="Hertweck C."/>
            <person name="Linde J."/>
        </authorList>
    </citation>
    <scope>NUCLEOTIDE SEQUENCE [LARGE SCALE GENOMIC DNA]</scope>
</reference>
<evidence type="ECO:0000256" key="5">
    <source>
        <dbReference type="ARBA" id="ARBA00023033"/>
    </source>
</evidence>
<evidence type="ECO:0000256" key="4">
    <source>
        <dbReference type="ARBA" id="ARBA00023002"/>
    </source>
</evidence>
<feature type="domain" description="FAD-binding" evidence="6">
    <location>
        <begin position="9"/>
        <end position="342"/>
    </location>
</feature>
<keyword evidence="3" id="KW-0274">FAD</keyword>